<keyword evidence="2" id="KW-0489">Methyltransferase</keyword>
<dbReference type="PANTHER" id="PTHR43591:SF24">
    <property type="entry name" value="2-METHOXY-6-POLYPRENYL-1,4-BENZOQUINOL METHYLASE, MITOCHONDRIAL"/>
    <property type="match status" value="1"/>
</dbReference>
<dbReference type="CDD" id="cd02440">
    <property type="entry name" value="AdoMet_MTases"/>
    <property type="match status" value="1"/>
</dbReference>
<dbReference type="Proteomes" id="UP000616595">
    <property type="component" value="Unassembled WGS sequence"/>
</dbReference>
<dbReference type="Pfam" id="PF08241">
    <property type="entry name" value="Methyltransf_11"/>
    <property type="match status" value="1"/>
</dbReference>
<dbReference type="GO" id="GO:0032259">
    <property type="term" value="P:methylation"/>
    <property type="evidence" value="ECO:0007669"/>
    <property type="project" value="UniProtKB-KW"/>
</dbReference>
<evidence type="ECO:0000313" key="3">
    <source>
        <dbReference type="Proteomes" id="UP000616595"/>
    </source>
</evidence>
<comment type="caution">
    <text evidence="2">The sequence shown here is derived from an EMBL/GenBank/DDBJ whole genome shotgun (WGS) entry which is preliminary data.</text>
</comment>
<protein>
    <submittedName>
        <fullName evidence="2">Methyltransferase domain-containing protein</fullName>
    </submittedName>
</protein>
<keyword evidence="3" id="KW-1185">Reference proteome</keyword>
<accession>A0A923I121</accession>
<dbReference type="EMBL" id="WJBD01000002">
    <property type="protein sequence ID" value="MBC3887160.1"/>
    <property type="molecule type" value="Genomic_DNA"/>
</dbReference>
<feature type="domain" description="Methyltransferase type 11" evidence="1">
    <location>
        <begin position="42"/>
        <end position="140"/>
    </location>
</feature>
<evidence type="ECO:0000259" key="1">
    <source>
        <dbReference type="Pfam" id="PF08241"/>
    </source>
</evidence>
<proteinExistence type="predicted"/>
<dbReference type="InterPro" id="IPR029063">
    <property type="entry name" value="SAM-dependent_MTases_sf"/>
</dbReference>
<keyword evidence="2" id="KW-0808">Transferase</keyword>
<dbReference type="SUPFAM" id="SSF53335">
    <property type="entry name" value="S-adenosyl-L-methionine-dependent methyltransferases"/>
    <property type="match status" value="1"/>
</dbReference>
<reference evidence="2" key="1">
    <citation type="submission" date="2019-10" db="EMBL/GenBank/DDBJ databases">
        <authorList>
            <person name="Ross D.E."/>
            <person name="Gulliver D."/>
        </authorList>
    </citation>
    <scope>NUCLEOTIDE SEQUENCE</scope>
    <source>
        <strain evidence="2">DER-2019</strain>
    </source>
</reference>
<dbReference type="InterPro" id="IPR013216">
    <property type="entry name" value="Methyltransf_11"/>
</dbReference>
<dbReference type="RefSeq" id="WP_148566495.1">
    <property type="nucleotide sequence ID" value="NZ_RXYA01000004.1"/>
</dbReference>
<evidence type="ECO:0000313" key="2">
    <source>
        <dbReference type="EMBL" id="MBC3887160.1"/>
    </source>
</evidence>
<organism evidence="2 3">
    <name type="scientific">Acetobacterium paludosum</name>
    <dbReference type="NCBI Taxonomy" id="52693"/>
    <lineage>
        <taxon>Bacteria</taxon>
        <taxon>Bacillati</taxon>
        <taxon>Bacillota</taxon>
        <taxon>Clostridia</taxon>
        <taxon>Eubacteriales</taxon>
        <taxon>Eubacteriaceae</taxon>
        <taxon>Acetobacterium</taxon>
    </lineage>
</organism>
<reference evidence="2" key="2">
    <citation type="submission" date="2020-10" db="EMBL/GenBank/DDBJ databases">
        <title>Comparative genomics of the Acetobacterium genus.</title>
        <authorList>
            <person name="Marshall C."/>
            <person name="May H."/>
            <person name="Norman S."/>
        </authorList>
    </citation>
    <scope>NUCLEOTIDE SEQUENCE</scope>
    <source>
        <strain evidence="2">DER-2019</strain>
    </source>
</reference>
<dbReference type="AlphaFoldDB" id="A0A923I121"/>
<dbReference type="Gene3D" id="3.40.50.150">
    <property type="entry name" value="Vaccinia Virus protein VP39"/>
    <property type="match status" value="1"/>
</dbReference>
<dbReference type="GO" id="GO:0008757">
    <property type="term" value="F:S-adenosylmethionine-dependent methyltransferase activity"/>
    <property type="evidence" value="ECO:0007669"/>
    <property type="project" value="InterPro"/>
</dbReference>
<sequence>MQEQGKASEFHDISKNIFYPIYPVIAAQMLETRKGKEEGTCLDIGSGPGYVGLAIAKQTKMQVCLYDMSKEALEIAKKNIKEALLEDRVYVKLGNSEKITFPDKSFDLVSSRGSLFFWQDKVKAINEILRVLKPGGTAYIGGGFGNRELKRMVDEKMLAIDQKWLTNAEERRSSKEDYECLMKKTKVNGFTIKDDDSGLWIVFKKILLNKEEPNEPISGIY</sequence>
<dbReference type="OrthoDB" id="9772751at2"/>
<name>A0A923I121_9FIRM</name>
<dbReference type="PANTHER" id="PTHR43591">
    <property type="entry name" value="METHYLTRANSFERASE"/>
    <property type="match status" value="1"/>
</dbReference>
<gene>
    <name evidence="2" type="ORF">GH810_02410</name>
</gene>